<dbReference type="InterPro" id="IPR034660">
    <property type="entry name" value="DinB/YfiT-like"/>
</dbReference>
<accession>A0A1I2KAR6</accession>
<dbReference type="SUPFAM" id="SSF109854">
    <property type="entry name" value="DinB/YfiT-like putative metalloenzymes"/>
    <property type="match status" value="1"/>
</dbReference>
<proteinExistence type="predicted"/>
<dbReference type="Gene3D" id="1.20.120.450">
    <property type="entry name" value="dinb family like domain"/>
    <property type="match status" value="1"/>
</dbReference>
<reference evidence="1 2" key="1">
    <citation type="submission" date="2016-10" db="EMBL/GenBank/DDBJ databases">
        <authorList>
            <person name="de Groot N.N."/>
        </authorList>
    </citation>
    <scope>NUCLEOTIDE SEQUENCE [LARGE SCALE GENOMIC DNA]</scope>
    <source>
        <strain evidence="1 2">CPCC 202808</strain>
    </source>
</reference>
<dbReference type="STRING" id="504797.SAMN05421678_101127"/>
<dbReference type="Pfam" id="PF04978">
    <property type="entry name" value="MST"/>
    <property type="match status" value="1"/>
</dbReference>
<dbReference type="AlphaFoldDB" id="A0A1I2KAR6"/>
<gene>
    <name evidence="1" type="ORF">SAMN05421678_101127</name>
</gene>
<organism evidence="1 2">
    <name type="scientific">Actinopolymorpha cephalotaxi</name>
    <dbReference type="NCBI Taxonomy" id="504797"/>
    <lineage>
        <taxon>Bacteria</taxon>
        <taxon>Bacillati</taxon>
        <taxon>Actinomycetota</taxon>
        <taxon>Actinomycetes</taxon>
        <taxon>Propionibacteriales</taxon>
        <taxon>Actinopolymorphaceae</taxon>
        <taxon>Actinopolymorpha</taxon>
    </lineage>
</organism>
<evidence type="ECO:0008006" key="3">
    <source>
        <dbReference type="Google" id="ProtNLM"/>
    </source>
</evidence>
<evidence type="ECO:0000313" key="1">
    <source>
        <dbReference type="EMBL" id="SFF63388.1"/>
    </source>
</evidence>
<protein>
    <recommendedName>
        <fullName evidence="3">DinB superfamily protein</fullName>
    </recommendedName>
</protein>
<dbReference type="EMBL" id="FOOI01000001">
    <property type="protein sequence ID" value="SFF63388.1"/>
    <property type="molecule type" value="Genomic_DNA"/>
</dbReference>
<dbReference type="OrthoDB" id="4548523at2"/>
<dbReference type="Proteomes" id="UP000199052">
    <property type="component" value="Unassembled WGS sequence"/>
</dbReference>
<sequence length="175" mass="19380">MTAQAPVQLSVMTADTLLLSLAAQQRRILGILDGLSEDSLRRPVLPSGWSCAGMVSHLTAMTRFWFVAVMTGVRTEPDVDDDFHVPPSVSAASVLDTYRRVCTEAIAAVRELPLDTPPAWWPEGVFGDWRLNNFLEVLDHVLVETAAHAGHLDAARELLDGRTWDWEHGRLADPR</sequence>
<evidence type="ECO:0000313" key="2">
    <source>
        <dbReference type="Proteomes" id="UP000199052"/>
    </source>
</evidence>
<dbReference type="InterPro" id="IPR007061">
    <property type="entry name" value="MST-like"/>
</dbReference>
<name>A0A1I2KAR6_9ACTN</name>